<reference evidence="2 3" key="1">
    <citation type="submission" date="2021-09" db="EMBL/GenBank/DDBJ databases">
        <title>WGS of Mycoplasma sp. Zaradi2 strains.</title>
        <authorList>
            <person name="Spergser J."/>
        </authorList>
    </citation>
    <scope>NUCLEOTIDE SEQUENCE [LARGE SCALE GENOMIC DNA]</scope>
    <source>
        <strain evidence="2 3">1331</strain>
    </source>
</reference>
<evidence type="ECO:0008006" key="4">
    <source>
        <dbReference type="Google" id="ProtNLM"/>
    </source>
</evidence>
<dbReference type="NCBIfam" id="NF045977">
    <property type="entry name" value="MAG0770_fam_LP"/>
    <property type="match status" value="1"/>
</dbReference>
<evidence type="ECO:0000256" key="1">
    <source>
        <dbReference type="SAM" id="SignalP"/>
    </source>
</evidence>
<comment type="caution">
    <text evidence="2">The sequence shown here is derived from an EMBL/GenBank/DDBJ whole genome shotgun (WGS) entry which is preliminary data.</text>
</comment>
<proteinExistence type="predicted"/>
<name>A0A953T3P0_9MOLU</name>
<gene>
    <name evidence="2" type="ORF">LAD73_00915</name>
</gene>
<accession>A0A953T3P0</accession>
<feature type="signal peptide" evidence="1">
    <location>
        <begin position="1"/>
        <end position="19"/>
    </location>
</feature>
<evidence type="ECO:0000313" key="3">
    <source>
        <dbReference type="Proteomes" id="UP000772186"/>
    </source>
</evidence>
<sequence length="390" mass="47593">MRKKTKLKFYLCIFSPIYLSPILTSCQSSFWDQQNIFESEFHRDFFRQYSLYKGTWEKILNFVKDEKNINSYYLENYKKVKEIDDAWRKTIDVITEKGNRKNLLNEKYYYSSFGYFDENNNFNETDIFSDNKKVNIVHELTKDPEDKSLNIRTMMTYISYINYEMNSIIQDWIKRLENDSVFYLFYRQFINHKGWPFFRNHGSRGLDRQKVFFDNLIGYSNRMESEFQSRYYDSSRIKVDYKKIINSNPEENYGHSHALINLWNEWNGSIVPKINEKNHERIWDNNLIYSVVNFFKSIYKKAEKIKLKNNANLILRLQNKTNSEEIIDLDIKKIFDNFLLQIVDDFENWNIKIYYPEKDYKDLEYIFKDNFEELMSIASKIERIINNYKN</sequence>
<protein>
    <recommendedName>
        <fullName evidence="4">Lipoprotein</fullName>
    </recommendedName>
</protein>
<feature type="chain" id="PRO_5037833099" description="Lipoprotein" evidence="1">
    <location>
        <begin position="20"/>
        <end position="390"/>
    </location>
</feature>
<dbReference type="EMBL" id="JAIQBY010000004">
    <property type="protein sequence ID" value="MBZ4195283.1"/>
    <property type="molecule type" value="Genomic_DNA"/>
</dbReference>
<evidence type="ECO:0000313" key="2">
    <source>
        <dbReference type="EMBL" id="MBZ4195283.1"/>
    </source>
</evidence>
<dbReference type="RefSeq" id="WP_223644435.1">
    <property type="nucleotide sequence ID" value="NZ_JAIQBY010000004.1"/>
</dbReference>
<organism evidence="2 3">
    <name type="scientific">Mycoplasma tauri</name>
    <dbReference type="NCBI Taxonomy" id="547987"/>
    <lineage>
        <taxon>Bacteria</taxon>
        <taxon>Bacillati</taxon>
        <taxon>Mycoplasmatota</taxon>
        <taxon>Mollicutes</taxon>
        <taxon>Mycoplasmataceae</taxon>
        <taxon>Mycoplasma</taxon>
    </lineage>
</organism>
<keyword evidence="1" id="KW-0732">Signal</keyword>
<keyword evidence="3" id="KW-1185">Reference proteome</keyword>
<dbReference type="AlphaFoldDB" id="A0A953T3P0"/>
<dbReference type="PROSITE" id="PS51257">
    <property type="entry name" value="PROKAR_LIPOPROTEIN"/>
    <property type="match status" value="1"/>
</dbReference>
<dbReference type="Proteomes" id="UP000772186">
    <property type="component" value="Unassembled WGS sequence"/>
</dbReference>